<dbReference type="InterPro" id="IPR057313">
    <property type="entry name" value="Maqu_2507-like"/>
</dbReference>
<sequence>MTSYFVTGGSGFIGRRVVARLLARDEQARVYALVRTGSLQRFAAAMERIDGGDRVVAVAGDLTHEGLGLHGSDVDEVDHVIHLAALHDLTAEEADLRAVNVDGTRRVAEFALARGALLHHLSSIAVAGDHRGDFTETDFDLGQGLPTECHRTVFDAERVVRETEGLRWRVYRPSAVVGDSVTGQVDRADGPYYFFGHLAVLSQLPSFLPLPIPDPGPLNVVPVDFVAEAMVALTDVQDGRSGLVFHLADPDPRSITDLFNALSPAFDGPWAFTALPSGLVRPMLAASGRGLLRPGRDLIAEQTGVPPAILDVASLPVVFRSDATAAELDTLGVRLPDLDEYAPRLWRYWYENLDPARHRRNDSRGPLVGKNILITGASSGIGRATARMCVRRGANVFLVARDADRLIETAAELDAEVPKPGLPVGRAYAYPVDITDEAAVQTLVKSVICEHGHVDVLVNNAGRSIRRATANAVTRSHDYHRMMAVNYFGAVYLTLALLPHMIERQSGHIVNVSSIEVQSRAPRFGAYAASKAALEAFSDATGAETLSDHVTFSNVRIPLTRTRMIVPTNAYDSARGIWSVDKAAHRVLHAIVERPKRVNTLLGDLIDFGHHAAPRLTNRLLHQDFLLHEESDAALGRTG</sequence>
<gene>
    <name evidence="4" type="ORF">GCM10009855_17820</name>
</gene>
<dbReference type="SUPFAM" id="SSF51735">
    <property type="entry name" value="NAD(P)-binding Rossmann-fold domains"/>
    <property type="match status" value="2"/>
</dbReference>
<protein>
    <submittedName>
        <fullName evidence="4">SDR family oxidoreductase</fullName>
    </submittedName>
</protein>
<keyword evidence="2" id="KW-0560">Oxidoreductase</keyword>
<accession>A0ABP5UEN8</accession>
<dbReference type="InterPro" id="IPR036291">
    <property type="entry name" value="NAD(P)-bd_dom_sf"/>
</dbReference>
<reference evidence="5" key="1">
    <citation type="journal article" date="2019" name="Int. J. Syst. Evol. Microbiol.">
        <title>The Global Catalogue of Microorganisms (GCM) 10K type strain sequencing project: providing services to taxonomists for standard genome sequencing and annotation.</title>
        <authorList>
            <consortium name="The Broad Institute Genomics Platform"/>
            <consortium name="The Broad Institute Genome Sequencing Center for Infectious Disease"/>
            <person name="Wu L."/>
            <person name="Ma J."/>
        </authorList>
    </citation>
    <scope>NUCLEOTIDE SEQUENCE [LARGE SCALE GENOMIC DNA]</scope>
    <source>
        <strain evidence="5">JCM 16227</strain>
    </source>
</reference>
<dbReference type="EMBL" id="BAAARB010000007">
    <property type="protein sequence ID" value="GAA2378433.1"/>
    <property type="molecule type" value="Genomic_DNA"/>
</dbReference>
<dbReference type="Gene3D" id="3.40.50.720">
    <property type="entry name" value="NAD(P)-binding Rossmann-like Domain"/>
    <property type="match status" value="2"/>
</dbReference>
<dbReference type="NCBIfam" id="NF005539">
    <property type="entry name" value="PRK07201.1"/>
    <property type="match status" value="1"/>
</dbReference>
<dbReference type="PANTHER" id="PTHR44196:SF1">
    <property type="entry name" value="DEHYDROGENASE_REDUCTASE SDR FAMILY MEMBER 7B"/>
    <property type="match status" value="1"/>
</dbReference>
<dbReference type="CDD" id="cd05263">
    <property type="entry name" value="MupV_like_SDR_e"/>
    <property type="match status" value="1"/>
</dbReference>
<dbReference type="Pfam" id="PF00106">
    <property type="entry name" value="adh_short"/>
    <property type="match status" value="1"/>
</dbReference>
<evidence type="ECO:0000313" key="4">
    <source>
        <dbReference type="EMBL" id="GAA2378433.1"/>
    </source>
</evidence>
<evidence type="ECO:0000256" key="1">
    <source>
        <dbReference type="ARBA" id="ARBA00006484"/>
    </source>
</evidence>
<organism evidence="4 5">
    <name type="scientific">Gordonia cholesterolivorans</name>
    <dbReference type="NCBI Taxonomy" id="559625"/>
    <lineage>
        <taxon>Bacteria</taxon>
        <taxon>Bacillati</taxon>
        <taxon>Actinomycetota</taxon>
        <taxon>Actinomycetes</taxon>
        <taxon>Mycobacteriales</taxon>
        <taxon>Gordoniaceae</taxon>
        <taxon>Gordonia</taxon>
    </lineage>
</organism>
<name>A0ABP5UEN8_9ACTN</name>
<dbReference type="RefSeq" id="WP_278126687.1">
    <property type="nucleotide sequence ID" value="NZ_BAAARB010000007.1"/>
</dbReference>
<dbReference type="Pfam" id="PF07993">
    <property type="entry name" value="NAD_binding_4"/>
    <property type="match status" value="1"/>
</dbReference>
<evidence type="ECO:0000313" key="5">
    <source>
        <dbReference type="Proteomes" id="UP001501170"/>
    </source>
</evidence>
<keyword evidence="5" id="KW-1185">Reference proteome</keyword>
<dbReference type="CDD" id="cd05233">
    <property type="entry name" value="SDR_c"/>
    <property type="match status" value="1"/>
</dbReference>
<dbReference type="PROSITE" id="PS00061">
    <property type="entry name" value="ADH_SHORT"/>
    <property type="match status" value="1"/>
</dbReference>
<evidence type="ECO:0000256" key="2">
    <source>
        <dbReference type="ARBA" id="ARBA00023002"/>
    </source>
</evidence>
<feature type="domain" description="Thioester reductase (TE)" evidence="3">
    <location>
        <begin position="6"/>
        <end position="230"/>
    </location>
</feature>
<dbReference type="PRINTS" id="PR00080">
    <property type="entry name" value="SDRFAMILY"/>
</dbReference>
<comment type="similarity">
    <text evidence="1">Belongs to the short-chain dehydrogenases/reductases (SDR) family.</text>
</comment>
<dbReference type="InterPro" id="IPR013120">
    <property type="entry name" value="FAR_NAD-bd"/>
</dbReference>
<comment type="caution">
    <text evidence="4">The sequence shown here is derived from an EMBL/GenBank/DDBJ whole genome shotgun (WGS) entry which is preliminary data.</text>
</comment>
<dbReference type="InterPro" id="IPR002347">
    <property type="entry name" value="SDR_fam"/>
</dbReference>
<dbReference type="InterPro" id="IPR020904">
    <property type="entry name" value="Sc_DH/Rdtase_CS"/>
</dbReference>
<dbReference type="PANTHER" id="PTHR44196">
    <property type="entry name" value="DEHYDROGENASE/REDUCTASE SDR FAMILY MEMBER 7B"/>
    <property type="match status" value="1"/>
</dbReference>
<dbReference type="PRINTS" id="PR00081">
    <property type="entry name" value="GDHRDH"/>
</dbReference>
<evidence type="ECO:0000259" key="3">
    <source>
        <dbReference type="Pfam" id="PF07993"/>
    </source>
</evidence>
<dbReference type="Proteomes" id="UP001501170">
    <property type="component" value="Unassembled WGS sequence"/>
</dbReference>
<proteinExistence type="inferred from homology"/>